<feature type="transmembrane region" description="Helical" evidence="7">
    <location>
        <begin position="139"/>
        <end position="158"/>
    </location>
</feature>
<proteinExistence type="inferred from homology"/>
<evidence type="ECO:0000256" key="8">
    <source>
        <dbReference type="SAM" id="MobiDB-lite"/>
    </source>
</evidence>
<protein>
    <recommendedName>
        <fullName evidence="7">Solute carrier family 40 member</fullName>
    </recommendedName>
</protein>
<evidence type="ECO:0000256" key="6">
    <source>
        <dbReference type="ARBA" id="ARBA00023136"/>
    </source>
</evidence>
<dbReference type="PANTHER" id="PTHR11660:SF57">
    <property type="entry name" value="SOLUTE CARRIER FAMILY 40 MEMBER"/>
    <property type="match status" value="1"/>
</dbReference>
<feature type="transmembrane region" description="Helical" evidence="7">
    <location>
        <begin position="107"/>
        <end position="127"/>
    </location>
</feature>
<evidence type="ECO:0000313" key="9">
    <source>
        <dbReference type="Proteomes" id="UP000694941"/>
    </source>
</evidence>
<keyword evidence="4 7" id="KW-0812">Transmembrane</keyword>
<feature type="transmembrane region" description="Helical" evidence="7">
    <location>
        <begin position="358"/>
        <end position="379"/>
    </location>
</feature>
<dbReference type="InterPro" id="IPR009716">
    <property type="entry name" value="Ferroportin-1"/>
</dbReference>
<dbReference type="InterPro" id="IPR036259">
    <property type="entry name" value="MFS_trans_sf"/>
</dbReference>
<dbReference type="RefSeq" id="XP_013772728.2">
    <property type="nucleotide sequence ID" value="XM_013917274.2"/>
</dbReference>
<evidence type="ECO:0000313" key="10">
    <source>
        <dbReference type="RefSeq" id="XP_013772728.2"/>
    </source>
</evidence>
<feature type="transmembrane region" description="Helical" evidence="7">
    <location>
        <begin position="509"/>
        <end position="542"/>
    </location>
</feature>
<comment type="function">
    <text evidence="7">May be involved in iron transport and iron homeostasis.</text>
</comment>
<gene>
    <name evidence="10" type="primary">LOC106457823</name>
</gene>
<evidence type="ECO:0000256" key="1">
    <source>
        <dbReference type="ARBA" id="ARBA00004141"/>
    </source>
</evidence>
<dbReference type="Proteomes" id="UP000694941">
    <property type="component" value="Unplaced"/>
</dbReference>
<evidence type="ECO:0000256" key="5">
    <source>
        <dbReference type="ARBA" id="ARBA00022989"/>
    </source>
</evidence>
<keyword evidence="6 7" id="KW-0472">Membrane</keyword>
<dbReference type="PANTHER" id="PTHR11660">
    <property type="entry name" value="SOLUTE CARRIER FAMILY 40 MEMBER"/>
    <property type="match status" value="1"/>
</dbReference>
<comment type="subcellular location">
    <subcellularLocation>
        <location evidence="1 7">Membrane</location>
        <topology evidence="1 7">Multi-pass membrane protein</topology>
    </subcellularLocation>
</comment>
<comment type="caution">
    <text evidence="7">Lacks conserved residue(s) required for the propagation of feature annotation.</text>
</comment>
<feature type="transmembrane region" description="Helical" evidence="7">
    <location>
        <begin position="228"/>
        <end position="246"/>
    </location>
</feature>
<organism evidence="9 10">
    <name type="scientific">Limulus polyphemus</name>
    <name type="common">Atlantic horseshoe crab</name>
    <dbReference type="NCBI Taxonomy" id="6850"/>
    <lineage>
        <taxon>Eukaryota</taxon>
        <taxon>Metazoa</taxon>
        <taxon>Ecdysozoa</taxon>
        <taxon>Arthropoda</taxon>
        <taxon>Chelicerata</taxon>
        <taxon>Merostomata</taxon>
        <taxon>Xiphosura</taxon>
        <taxon>Limulidae</taxon>
        <taxon>Limulus</taxon>
    </lineage>
</organism>
<feature type="transmembrane region" description="Helical" evidence="7">
    <location>
        <begin position="326"/>
        <end position="346"/>
    </location>
</feature>
<evidence type="ECO:0000256" key="7">
    <source>
        <dbReference type="RuleBase" id="RU365065"/>
    </source>
</evidence>
<keyword evidence="7" id="KW-0406">Ion transport</keyword>
<feature type="region of interest" description="Disordered" evidence="8">
    <location>
        <begin position="642"/>
        <end position="669"/>
    </location>
</feature>
<feature type="compositionally biased region" description="Polar residues" evidence="8">
    <location>
        <begin position="645"/>
        <end position="669"/>
    </location>
</feature>
<keyword evidence="3 7" id="KW-0813">Transport</keyword>
<feature type="transmembrane region" description="Helical" evidence="7">
    <location>
        <begin position="293"/>
        <end position="320"/>
    </location>
</feature>
<accession>A0ABM1B1A0</accession>
<dbReference type="SUPFAM" id="SSF103473">
    <property type="entry name" value="MFS general substrate transporter"/>
    <property type="match status" value="1"/>
</dbReference>
<keyword evidence="5 7" id="KW-1133">Transmembrane helix</keyword>
<comment type="similarity">
    <text evidence="2 7">Belongs to the ferroportin (FP) (TC 2.A.100) family. SLC40A subfamily.</text>
</comment>
<sequence length="669" mass="75113">MEKQEDASNDADDRDIPQLETSMRKNHGKCSFFYTTRFKLYCSRALSSWGDRMWSFAVGLYFIKLYPESLRLAAIYGFTASLAIIICGAPIGSWIDKTARLKAARMSLIIQNGVVVICATILCLVLIFEENQVQALKRWFEVICQMIVVVLAVITRLSSMATAICIEKDWPVVIAAGRKDNLAEINAATRRIDLVSKLLAPLVVGQVMTISMVTAAIFLALWNILSVAVEYWLLWLIYQGCPQLALKRNKRQEKKDMDSEADEPTVMKSTSRRRCPSCIRYFHGWQTYFQQEVFPAGIGLALLYMTVLGFDSITVGYVYTQGVSEGMMGGMSGLTGLVGVLGTLCYPQLRNRIGLERTGLFGYFLEVTCLIFCVASVWAPGSPFDPFFTGHPKERVSDLHEKLNLTHTQLIVFNSSGEMSSVAIWETTTGQPENSSFIATAGVKLESSSHQEYTAVALFLTGIISARFGLWIADLTVNQIFQELVEETELGVINGVQYSTNMTMDLLKFLLVIAVPWIETFGILVILSFIFVCLGWISYAVFSRKRRGHLFHFELFSPCATQCASHPHFHHHPHPPFLFGMPLEVEAIKQPPELHHSNEMQETPSFEEIDLCDDHAHVQEITTSTSKEGPLVRFTRFWTRKDVKNNNTQAQNGDPVNLPLHSSQDESSV</sequence>
<name>A0ABM1B1A0_LIMPO</name>
<feature type="transmembrane region" description="Helical" evidence="7">
    <location>
        <begin position="198"/>
        <end position="222"/>
    </location>
</feature>
<dbReference type="GeneID" id="106457823"/>
<dbReference type="Pfam" id="PF06963">
    <property type="entry name" value="FPN1"/>
    <property type="match status" value="1"/>
</dbReference>
<evidence type="ECO:0000256" key="3">
    <source>
        <dbReference type="ARBA" id="ARBA00022448"/>
    </source>
</evidence>
<evidence type="ECO:0000256" key="4">
    <source>
        <dbReference type="ARBA" id="ARBA00022692"/>
    </source>
</evidence>
<evidence type="ECO:0000256" key="2">
    <source>
        <dbReference type="ARBA" id="ARBA00006279"/>
    </source>
</evidence>
<dbReference type="CDD" id="cd17480">
    <property type="entry name" value="MFS_SLC40A1_like"/>
    <property type="match status" value="1"/>
</dbReference>
<feature type="transmembrane region" description="Helical" evidence="7">
    <location>
        <begin position="73"/>
        <end position="95"/>
    </location>
</feature>
<reference evidence="10" key="1">
    <citation type="submission" date="2025-08" db="UniProtKB">
        <authorList>
            <consortium name="RefSeq"/>
        </authorList>
    </citation>
    <scope>IDENTIFICATION</scope>
    <source>
        <tissue evidence="10">Muscle</tissue>
    </source>
</reference>
<keyword evidence="9" id="KW-1185">Reference proteome</keyword>